<dbReference type="InterPro" id="IPR037694">
    <property type="entry name" value="MTNAP1"/>
</dbReference>
<protein>
    <submittedName>
        <fullName evidence="3 4">Uncharacterized protein C17orf80 homolog isoform X1</fullName>
    </submittedName>
</protein>
<name>A0A6J1UML1_9SAUR</name>
<proteinExistence type="predicted"/>
<feature type="region of interest" description="Disordered" evidence="1">
    <location>
        <begin position="175"/>
        <end position="202"/>
    </location>
</feature>
<accession>A0A6J1UML1</accession>
<feature type="compositionally biased region" description="Basic and acidic residues" evidence="1">
    <location>
        <begin position="73"/>
        <end position="83"/>
    </location>
</feature>
<dbReference type="PANTHER" id="PTHR16270">
    <property type="entry name" value="HYPOTHETICAL LOC287798"/>
    <property type="match status" value="1"/>
</dbReference>
<dbReference type="RefSeq" id="XP_026531581.1">
    <property type="nucleotide sequence ID" value="XM_026675796.1"/>
</dbReference>
<feature type="region of interest" description="Disordered" evidence="1">
    <location>
        <begin position="50"/>
        <end position="133"/>
    </location>
</feature>
<dbReference type="CTD" id="55028"/>
<feature type="compositionally biased region" description="Basic and acidic residues" evidence="1">
    <location>
        <begin position="103"/>
        <end position="129"/>
    </location>
</feature>
<dbReference type="PANTHER" id="PTHR16270:SF5">
    <property type="entry name" value="HYPOTHETICAL LOC287798"/>
    <property type="match status" value="1"/>
</dbReference>
<evidence type="ECO:0000313" key="2">
    <source>
        <dbReference type="Proteomes" id="UP000504612"/>
    </source>
</evidence>
<sequence>MAGNSPQIQICPYCKKQFKRLKSHLPHCKMAGSEDSREALPLFKKACDSERLSTEKKKWQIRSLKTSPEEEEESKKSKTDLVTKKGRRKNIGVTETVVNSNLPKDKDTEKKIKSASEKSPQTRENKQKTSEALSAPVDLFPKTNLPEKLSTVEKNNRTSLLKEEIIPGLSLESLTQSGKATSEPHQKPCTKQNVESPGEQRASLSTNNFIESLQPIHQGLGGRIEQITASHHVTALENRCESSSHDSLSNENILDNSKTGQWPLKSVSAEANIALANRQQIITGNVDKKNILELEGNFKNRSTENDISTIKACTSQDRVVVDSYGKVTRGPVHLFKSKLNANSLFLKAEDYPKEHLIDPDPRPNVCHTFTEVLREMKVDKTSSYLSALEKNTYLCSRAFETKEGKNSVMGLSKPSLQELKMTTFPEQSIKLSSLGLEWFSELYPNYQRLSLLLERQSEWDTKISEAHILLCGKHKAWNGYLNRNINVKKYGLPGISLLLLGLCTFGYAWRYHISKCFFPCIYNFIREMDYMSVDGFGLGNGLSLYMSVAGFDSKPLVIENTLHYF</sequence>
<evidence type="ECO:0000256" key="1">
    <source>
        <dbReference type="SAM" id="MobiDB-lite"/>
    </source>
</evidence>
<evidence type="ECO:0000313" key="4">
    <source>
        <dbReference type="RefSeq" id="XP_026531581.1"/>
    </source>
</evidence>
<evidence type="ECO:0000313" key="3">
    <source>
        <dbReference type="RefSeq" id="XP_026531580.1"/>
    </source>
</evidence>
<keyword evidence="2" id="KW-1185">Reference proteome</keyword>
<dbReference type="AlphaFoldDB" id="A0A6J1UML1"/>
<dbReference type="RefSeq" id="XP_026531580.1">
    <property type="nucleotide sequence ID" value="XM_026675795.1"/>
</dbReference>
<gene>
    <name evidence="3 4" type="primary">CUNH17orf80</name>
</gene>
<reference evidence="3 4" key="1">
    <citation type="submission" date="2025-04" db="UniProtKB">
        <authorList>
            <consortium name="RefSeq"/>
        </authorList>
    </citation>
    <scope>IDENTIFICATION</scope>
</reference>
<organism evidence="2 3">
    <name type="scientific">Notechis scutatus</name>
    <name type="common">mainland tiger snake</name>
    <dbReference type="NCBI Taxonomy" id="8663"/>
    <lineage>
        <taxon>Eukaryota</taxon>
        <taxon>Metazoa</taxon>
        <taxon>Chordata</taxon>
        <taxon>Craniata</taxon>
        <taxon>Vertebrata</taxon>
        <taxon>Euteleostomi</taxon>
        <taxon>Lepidosauria</taxon>
        <taxon>Squamata</taxon>
        <taxon>Bifurcata</taxon>
        <taxon>Unidentata</taxon>
        <taxon>Episquamata</taxon>
        <taxon>Toxicofera</taxon>
        <taxon>Serpentes</taxon>
        <taxon>Colubroidea</taxon>
        <taxon>Elapidae</taxon>
        <taxon>Hydrophiinae</taxon>
        <taxon>Notechis</taxon>
    </lineage>
</organism>
<dbReference type="KEGG" id="nss:113417407"/>
<dbReference type="GeneID" id="113417407"/>
<dbReference type="Proteomes" id="UP000504612">
    <property type="component" value="Unplaced"/>
</dbReference>